<dbReference type="RefSeq" id="WP_012030749.1">
    <property type="nucleotide sequence ID" value="NC_009446.1"/>
</dbReference>
<dbReference type="HAMAP" id="MF_01487">
    <property type="entry name" value="RecD"/>
    <property type="match status" value="1"/>
</dbReference>
<organism evidence="6 7">
    <name type="scientific">Dichelobacter nodosus (strain VCS1703A)</name>
    <dbReference type="NCBI Taxonomy" id="246195"/>
    <lineage>
        <taxon>Bacteria</taxon>
        <taxon>Pseudomonadati</taxon>
        <taxon>Pseudomonadota</taxon>
        <taxon>Gammaproteobacteria</taxon>
        <taxon>Cardiobacteriales</taxon>
        <taxon>Cardiobacteriaceae</taxon>
        <taxon>Dichelobacter</taxon>
    </lineage>
</organism>
<dbReference type="InterPro" id="IPR050534">
    <property type="entry name" value="Coronavir_polyprotein_1ab"/>
</dbReference>
<dbReference type="EC" id="5.6.2.3" evidence="3"/>
<dbReference type="OrthoDB" id="9803432at2"/>
<evidence type="ECO:0000256" key="1">
    <source>
        <dbReference type="ARBA" id="ARBA00022741"/>
    </source>
</evidence>
<keyword evidence="3" id="KW-0234">DNA repair</keyword>
<evidence type="ECO:0000259" key="5">
    <source>
        <dbReference type="Pfam" id="PF18335"/>
    </source>
</evidence>
<keyword evidence="7" id="KW-1185">Reference proteome</keyword>
<sequence length="524" mass="57456">MPINDTDKNHFIGAFLAQRAGGCSENFVPHFERVMTAIAAGNTVVAAENAIADGALIVTADAAKKGAVAPLVSDGTFLWLYRLWFQEWRLASCIQKKLNAADDSILEHNSFDDGLNAEQKQALKMGLTRQLSIINGGPGTGKTFTVARIVAALLARDPDLTIALAAPTGKAAQRLEIALHQAFITAQLTRPTQLTTAQTVHRLLGVDNTGTARYHEHYFLPYDVVIIDEASMLSLELAAQLFQALAPHTRIILLGDAQQLAAVEAGAVLHDLAQQSALNHHVVTLQESRRFHQTSGIGILARCTQNASQTALTAALEHEDIALSPLARRPNYDRLYEPYRDYVAKVAAGAAVDVLLQQFDNYRILTKTRYGAYGTAAVNEQMKKRHLAQMGVNGKRAFYQGAPVMVTRNNYAHGVFNGDIGICLADERGQMLVYFREDFAVPLLFLKSDDLDFAYALTIHKAQGSEFEQVALLLDKQEEGLTRELVYTGITRAKKQLLLETTPAILLKAMQTPTQRLTGLSTFF</sequence>
<keyword evidence="3" id="KW-0227">DNA damage</keyword>
<keyword evidence="3" id="KW-0238">DNA-binding</keyword>
<dbReference type="AlphaFoldDB" id="A5EVY1"/>
<dbReference type="InterPro" id="IPR027417">
    <property type="entry name" value="P-loop_NTPase"/>
</dbReference>
<dbReference type="Pfam" id="PF13538">
    <property type="entry name" value="UvrD_C_2"/>
    <property type="match status" value="1"/>
</dbReference>
<dbReference type="GO" id="GO:0043139">
    <property type="term" value="F:5'-3' DNA helicase activity"/>
    <property type="evidence" value="ECO:0007669"/>
    <property type="project" value="UniProtKB-UniRule"/>
</dbReference>
<comment type="similarity">
    <text evidence="3">Belongs to the RecD family.</text>
</comment>
<dbReference type="InterPro" id="IPR041451">
    <property type="entry name" value="RecD2_SH13"/>
</dbReference>
<comment type="function">
    <text evidence="3">A helicase/nuclease that prepares dsDNA breaks (DSB) for recombinational DNA repair. Binds to DSBs and unwinds DNA via a highly rapid and processive ATP-dependent bidirectional helicase activity. Unwinds dsDNA until it encounters a Chi (crossover hotspot instigator) sequence from the 3' direction. Cuts ssDNA a few nucleotides 3' to the Chi site. The properties and activities of the enzyme are changed at Chi. The Chi-altered holoenzyme produces a long 3'-ssDNA overhang and facilitates RecA-binding to the ssDNA for homologous DNA recombination and repair. Holoenzyme degrades any linearized DNA that is unable to undergo homologous recombination. In the holoenzyme this subunit has ssDNA-dependent ATPase and 5'-3' helicase activity. When added to pre-assembled RecBC greatly stimulates nuclease activity and augments holoenzyme processivity. Negatively regulates the RecA-loading ability of RecBCD.</text>
</comment>
<dbReference type="HOGENOM" id="CLU_007524_1_1_6"/>
<keyword evidence="3" id="KW-0413">Isomerase</keyword>
<dbReference type="InterPro" id="IPR006344">
    <property type="entry name" value="RecD"/>
</dbReference>
<dbReference type="EMBL" id="CP000513">
    <property type="protein sequence ID" value="ABQ13585.1"/>
    <property type="molecule type" value="Genomic_DNA"/>
</dbReference>
<protein>
    <recommendedName>
        <fullName evidence="3">RecBCD enzyme subunit RecD</fullName>
        <ecNumber evidence="3">5.6.2.3</ecNumber>
    </recommendedName>
    <alternativeName>
        <fullName evidence="3">DNA 5'-3' helicase subunit RecD</fullName>
    </alternativeName>
    <alternativeName>
        <fullName evidence="3">Exonuclease V subunit RecD</fullName>
        <shortName evidence="3">ExoV subunit RecD</shortName>
    </alternativeName>
    <alternativeName>
        <fullName evidence="3">Helicase/nuclease RecBCD subunit RecD</fullName>
    </alternativeName>
</protein>
<dbReference type="STRING" id="246195.DNO_0408"/>
<keyword evidence="3 6" id="KW-0269">Exonuclease</keyword>
<comment type="miscellaneous">
    <text evidence="3">In the RecBCD complex, RecB has a slow 3'-5' helicase, an exonuclease activity and loads RecA onto ssDNA, RecD has a fast 5'-3' helicase activity, while RecC stimulates the ATPase and processivity of the RecB helicase and contributes to recognition of the Chi site.</text>
</comment>
<accession>A5EVY1</accession>
<dbReference type="GO" id="GO:0009338">
    <property type="term" value="C:exodeoxyribonuclease V complex"/>
    <property type="evidence" value="ECO:0007669"/>
    <property type="project" value="InterPro"/>
</dbReference>
<name>A5EVY1_DICNV</name>
<evidence type="ECO:0000313" key="6">
    <source>
        <dbReference type="EMBL" id="ABQ13585.1"/>
    </source>
</evidence>
<dbReference type="Pfam" id="PF13245">
    <property type="entry name" value="AAA_19"/>
    <property type="match status" value="1"/>
</dbReference>
<dbReference type="eggNOG" id="COG0507">
    <property type="taxonomic scope" value="Bacteria"/>
</dbReference>
<reference evidence="6 7" key="1">
    <citation type="journal article" date="2007" name="Nat. Biotechnol.">
        <title>Genome sequence and identification of candidate vaccine antigens from the animal pathogen Dichelobacter nodosus.</title>
        <authorList>
            <person name="Myers G.S."/>
            <person name="Parker D."/>
            <person name="Al-Hasani K."/>
            <person name="Kennan R.M."/>
            <person name="Seemann T."/>
            <person name="Ren Q."/>
            <person name="Badger J.H."/>
            <person name="Selengut J.D."/>
            <person name="Deboy R.T."/>
            <person name="Tettelin H."/>
            <person name="Boyce J.D."/>
            <person name="McCarl V.P."/>
            <person name="Han X."/>
            <person name="Nelson W.C."/>
            <person name="Madupu R."/>
            <person name="Mohamoud Y."/>
            <person name="Holley T."/>
            <person name="Fedorova N."/>
            <person name="Khouri H."/>
            <person name="Bottomley S.P."/>
            <person name="Whittington R.J."/>
            <person name="Adler B."/>
            <person name="Songer J.G."/>
            <person name="Rood J.I."/>
            <person name="Paulsen I.T."/>
        </authorList>
    </citation>
    <scope>NUCLEOTIDE SEQUENCE [LARGE SCALE GENOMIC DNA]</scope>
    <source>
        <strain evidence="6 7">VCS1703A</strain>
    </source>
</reference>
<keyword evidence="3" id="KW-0540">Nuclease</keyword>
<dbReference type="KEGG" id="dno:DNO_0408"/>
<feature type="domain" description="ATP-dependent RecD2 DNA helicase SH3" evidence="5">
    <location>
        <begin position="389"/>
        <end position="435"/>
    </location>
</feature>
<feature type="domain" description="UvrD-like helicase C-terminal" evidence="4">
    <location>
        <begin position="453"/>
        <end position="499"/>
    </location>
</feature>
<dbReference type="PANTHER" id="PTHR43788">
    <property type="entry name" value="DNA2/NAM7 HELICASE FAMILY MEMBER"/>
    <property type="match status" value="1"/>
</dbReference>
<gene>
    <name evidence="3 6" type="primary">recD</name>
    <name evidence="6" type="ordered locus">DNO_0408</name>
</gene>
<dbReference type="Gene3D" id="3.40.50.300">
    <property type="entry name" value="P-loop containing nucleotide triphosphate hydrolases"/>
    <property type="match status" value="2"/>
</dbReference>
<dbReference type="SUPFAM" id="SSF52540">
    <property type="entry name" value="P-loop containing nucleoside triphosphate hydrolases"/>
    <property type="match status" value="1"/>
</dbReference>
<dbReference type="GO" id="GO:0016887">
    <property type="term" value="F:ATP hydrolysis activity"/>
    <property type="evidence" value="ECO:0007669"/>
    <property type="project" value="RHEA"/>
</dbReference>
<dbReference type="Pfam" id="PF18335">
    <property type="entry name" value="SH3_13"/>
    <property type="match status" value="1"/>
</dbReference>
<evidence type="ECO:0000256" key="3">
    <source>
        <dbReference type="HAMAP-Rule" id="MF_01487"/>
    </source>
</evidence>
<comment type="catalytic activity">
    <reaction evidence="3">
        <text>ATP + H2O = ADP + phosphate + H(+)</text>
        <dbReference type="Rhea" id="RHEA:13065"/>
        <dbReference type="ChEBI" id="CHEBI:15377"/>
        <dbReference type="ChEBI" id="CHEBI:15378"/>
        <dbReference type="ChEBI" id="CHEBI:30616"/>
        <dbReference type="ChEBI" id="CHEBI:43474"/>
        <dbReference type="ChEBI" id="CHEBI:456216"/>
        <dbReference type="EC" id="5.6.2.3"/>
    </reaction>
</comment>
<dbReference type="Proteomes" id="UP000000248">
    <property type="component" value="Chromosome"/>
</dbReference>
<dbReference type="GO" id="GO:0008854">
    <property type="term" value="F:exodeoxyribonuclease V activity"/>
    <property type="evidence" value="ECO:0007669"/>
    <property type="project" value="InterPro"/>
</dbReference>
<keyword evidence="3" id="KW-0347">Helicase</keyword>
<feature type="binding site" evidence="3">
    <location>
        <begin position="136"/>
        <end position="143"/>
    </location>
    <ligand>
        <name>ATP</name>
        <dbReference type="ChEBI" id="CHEBI:30616"/>
    </ligand>
</feature>
<dbReference type="PANTHER" id="PTHR43788:SF6">
    <property type="entry name" value="DNA HELICASE B"/>
    <property type="match status" value="1"/>
</dbReference>
<dbReference type="GO" id="GO:0005524">
    <property type="term" value="F:ATP binding"/>
    <property type="evidence" value="ECO:0007669"/>
    <property type="project" value="UniProtKB-UniRule"/>
</dbReference>
<keyword evidence="3 6" id="KW-0378">Hydrolase</keyword>
<dbReference type="GO" id="GO:0017116">
    <property type="term" value="F:single-stranded DNA helicase activity"/>
    <property type="evidence" value="ECO:0007669"/>
    <property type="project" value="TreeGrafter"/>
</dbReference>
<evidence type="ECO:0000313" key="7">
    <source>
        <dbReference type="Proteomes" id="UP000000248"/>
    </source>
</evidence>
<evidence type="ECO:0000259" key="4">
    <source>
        <dbReference type="Pfam" id="PF13538"/>
    </source>
</evidence>
<dbReference type="NCBIfam" id="TIGR01447">
    <property type="entry name" value="recD"/>
    <property type="match status" value="1"/>
</dbReference>
<keyword evidence="2 3" id="KW-0067">ATP-binding</keyword>
<evidence type="ECO:0000256" key="2">
    <source>
        <dbReference type="ARBA" id="ARBA00022840"/>
    </source>
</evidence>
<comment type="subunit">
    <text evidence="3">Heterotrimer of RecB, RecC and RecD. All subunits contribute to DNA-binding.</text>
</comment>
<dbReference type="InterPro" id="IPR027785">
    <property type="entry name" value="UvrD-like_helicase_C"/>
</dbReference>
<dbReference type="CDD" id="cd18809">
    <property type="entry name" value="SF1_C_RecD"/>
    <property type="match status" value="1"/>
</dbReference>
<proteinExistence type="inferred from homology"/>
<dbReference type="GO" id="GO:0003677">
    <property type="term" value="F:DNA binding"/>
    <property type="evidence" value="ECO:0007669"/>
    <property type="project" value="UniProtKB-UniRule"/>
</dbReference>
<keyword evidence="1 3" id="KW-0547">Nucleotide-binding</keyword>
<dbReference type="CDD" id="cd17933">
    <property type="entry name" value="DEXSc_RecD-like"/>
    <property type="match status" value="1"/>
</dbReference>
<dbReference type="GO" id="GO:0000724">
    <property type="term" value="P:double-strand break repair via homologous recombination"/>
    <property type="evidence" value="ECO:0007669"/>
    <property type="project" value="UniProtKB-UniRule"/>
</dbReference>
<dbReference type="Gene3D" id="2.30.30.940">
    <property type="match status" value="1"/>
</dbReference>